<organism evidence="2 3">
    <name type="scientific">Trichoderma harzianum CBS 226.95</name>
    <dbReference type="NCBI Taxonomy" id="983964"/>
    <lineage>
        <taxon>Eukaryota</taxon>
        <taxon>Fungi</taxon>
        <taxon>Dikarya</taxon>
        <taxon>Ascomycota</taxon>
        <taxon>Pezizomycotina</taxon>
        <taxon>Sordariomycetes</taxon>
        <taxon>Hypocreomycetidae</taxon>
        <taxon>Hypocreales</taxon>
        <taxon>Hypocreaceae</taxon>
        <taxon>Trichoderma</taxon>
    </lineage>
</organism>
<keyword evidence="3" id="KW-1185">Reference proteome</keyword>
<gene>
    <name evidence="2" type="ORF">M431DRAFT_486332</name>
</gene>
<proteinExistence type="predicted"/>
<name>A0A2T3ZY88_TRIHA</name>
<evidence type="ECO:0000313" key="2">
    <source>
        <dbReference type="EMBL" id="PTB49784.1"/>
    </source>
</evidence>
<dbReference type="PANTHER" id="PTHR47958">
    <property type="entry name" value="ATP-DEPENDENT RNA HELICASE DBP3"/>
    <property type="match status" value="1"/>
</dbReference>
<dbReference type="PROSITE" id="PS51194">
    <property type="entry name" value="HELICASE_CTER"/>
    <property type="match status" value="1"/>
</dbReference>
<dbReference type="Gene3D" id="3.40.50.300">
    <property type="entry name" value="P-loop containing nucleotide triphosphate hydrolases"/>
    <property type="match status" value="1"/>
</dbReference>
<dbReference type="STRING" id="983964.A0A2T3ZY88"/>
<dbReference type="RefSeq" id="XP_024769461.1">
    <property type="nucleotide sequence ID" value="XM_024916374.1"/>
</dbReference>
<dbReference type="InterPro" id="IPR027417">
    <property type="entry name" value="P-loop_NTPase"/>
</dbReference>
<dbReference type="GeneID" id="36624943"/>
<dbReference type="Proteomes" id="UP000241690">
    <property type="component" value="Unassembled WGS sequence"/>
</dbReference>
<protein>
    <recommendedName>
        <fullName evidence="1">Helicase C-terminal domain-containing protein</fullName>
    </recommendedName>
</protein>
<reference evidence="2 3" key="1">
    <citation type="submission" date="2016-07" db="EMBL/GenBank/DDBJ databases">
        <title>Multiple horizontal gene transfer events from other fungi enriched the ability of initially mycotrophic Trichoderma (Ascomycota) to feed on dead plant biomass.</title>
        <authorList>
            <consortium name="DOE Joint Genome Institute"/>
            <person name="Aerts A."/>
            <person name="Atanasova L."/>
            <person name="Chenthamara K."/>
            <person name="Zhang J."/>
            <person name="Grujic M."/>
            <person name="Henrissat B."/>
            <person name="Kuo A."/>
            <person name="Salamov A."/>
            <person name="Lipzen A."/>
            <person name="Labutti K."/>
            <person name="Barry K."/>
            <person name="Miao Y."/>
            <person name="Rahimi M.J."/>
            <person name="Shen Q."/>
            <person name="Grigoriev I.V."/>
            <person name="Kubicek C.P."/>
            <person name="Druzhinina I.S."/>
        </authorList>
    </citation>
    <scope>NUCLEOTIDE SEQUENCE [LARGE SCALE GENOMIC DNA]</scope>
    <source>
        <strain evidence="2 3">CBS 226.95</strain>
    </source>
</reference>
<dbReference type="InterPro" id="IPR001650">
    <property type="entry name" value="Helicase_C-like"/>
</dbReference>
<dbReference type="EMBL" id="KZ679690">
    <property type="protein sequence ID" value="PTB49784.1"/>
    <property type="molecule type" value="Genomic_DNA"/>
</dbReference>
<feature type="domain" description="Helicase C-terminal" evidence="1">
    <location>
        <begin position="52"/>
        <end position="220"/>
    </location>
</feature>
<sequence>MTYSHNRYLILLERTVVLEATSYNVTQALAKEYLSASHVRFCVGRAGSTTKNIKQIVIKTSRKKKNELFVNLFEEMKSVRTIIFINSRQAADTLDDFLYNMKLPVTSMHSDRTQIERGAAMRAFRRGQAVILVATGVTAGGIDLRYITDQVQDTLPDVPMTFVRCESQTDVHDQAQNTLSDVPMTFARCESQRDVHVFIPEAFDLDLVTTVSQVRIQRHIYGGGGITLKLTQGPDCTAVIRSDIRGQKIWFHNRPSRPVTRPSHHCCPAYQQEVEEQHQTQ</sequence>
<dbReference type="Pfam" id="PF00271">
    <property type="entry name" value="Helicase_C"/>
    <property type="match status" value="1"/>
</dbReference>
<dbReference type="AlphaFoldDB" id="A0A2T3ZY88"/>
<evidence type="ECO:0000313" key="3">
    <source>
        <dbReference type="Proteomes" id="UP000241690"/>
    </source>
</evidence>
<accession>A0A2T3ZY88</accession>
<evidence type="ECO:0000259" key="1">
    <source>
        <dbReference type="PROSITE" id="PS51194"/>
    </source>
</evidence>
<dbReference type="SUPFAM" id="SSF52540">
    <property type="entry name" value="P-loop containing nucleoside triphosphate hydrolases"/>
    <property type="match status" value="1"/>
</dbReference>